<evidence type="ECO:0000256" key="1">
    <source>
        <dbReference type="ARBA" id="ARBA00006336"/>
    </source>
</evidence>
<reference evidence="4 5" key="1">
    <citation type="journal article" date="2018" name="Front. Microbiol.">
        <title>Genome-Wide Analysis of Corynespora cassiicola Leaf Fall Disease Putative Effectors.</title>
        <authorList>
            <person name="Lopez D."/>
            <person name="Ribeiro S."/>
            <person name="Label P."/>
            <person name="Fumanal B."/>
            <person name="Venisse J.S."/>
            <person name="Kohler A."/>
            <person name="de Oliveira R.R."/>
            <person name="Labutti K."/>
            <person name="Lipzen A."/>
            <person name="Lail K."/>
            <person name="Bauer D."/>
            <person name="Ohm R.A."/>
            <person name="Barry K.W."/>
            <person name="Spatafora J."/>
            <person name="Grigoriev I.V."/>
            <person name="Martin F.M."/>
            <person name="Pujade-Renaud V."/>
        </authorList>
    </citation>
    <scope>NUCLEOTIDE SEQUENCE [LARGE SCALE GENOMIC DNA]</scope>
    <source>
        <strain evidence="4 5">Philippines</strain>
    </source>
</reference>
<dbReference type="Pfam" id="PF00857">
    <property type="entry name" value="Isochorismatase"/>
    <property type="match status" value="1"/>
</dbReference>
<evidence type="ECO:0000259" key="3">
    <source>
        <dbReference type="Pfam" id="PF00857"/>
    </source>
</evidence>
<dbReference type="SUPFAM" id="SSF52499">
    <property type="entry name" value="Isochorismatase-like hydrolases"/>
    <property type="match status" value="1"/>
</dbReference>
<protein>
    <submittedName>
        <fullName evidence="4">Isochorismatase hydrolase</fullName>
    </submittedName>
</protein>
<proteinExistence type="inferred from homology"/>
<dbReference type="EMBL" id="KZ678151">
    <property type="protein sequence ID" value="PSN60001.1"/>
    <property type="molecule type" value="Genomic_DNA"/>
</dbReference>
<evidence type="ECO:0000256" key="2">
    <source>
        <dbReference type="ARBA" id="ARBA00022801"/>
    </source>
</evidence>
<organism evidence="4 5">
    <name type="scientific">Corynespora cassiicola Philippines</name>
    <dbReference type="NCBI Taxonomy" id="1448308"/>
    <lineage>
        <taxon>Eukaryota</taxon>
        <taxon>Fungi</taxon>
        <taxon>Dikarya</taxon>
        <taxon>Ascomycota</taxon>
        <taxon>Pezizomycotina</taxon>
        <taxon>Dothideomycetes</taxon>
        <taxon>Pleosporomycetidae</taxon>
        <taxon>Pleosporales</taxon>
        <taxon>Corynesporascaceae</taxon>
        <taxon>Corynespora</taxon>
    </lineage>
</organism>
<accession>A0A2T2N3K3</accession>
<name>A0A2T2N3K3_CORCC</name>
<evidence type="ECO:0000313" key="5">
    <source>
        <dbReference type="Proteomes" id="UP000240883"/>
    </source>
</evidence>
<keyword evidence="2 4" id="KW-0378">Hydrolase</keyword>
<dbReference type="Gene3D" id="3.40.50.850">
    <property type="entry name" value="Isochorismatase-like"/>
    <property type="match status" value="1"/>
</dbReference>
<dbReference type="AlphaFoldDB" id="A0A2T2N3K3"/>
<evidence type="ECO:0000313" key="4">
    <source>
        <dbReference type="EMBL" id="PSN60001.1"/>
    </source>
</evidence>
<dbReference type="GO" id="GO:0016787">
    <property type="term" value="F:hydrolase activity"/>
    <property type="evidence" value="ECO:0007669"/>
    <property type="project" value="UniProtKB-KW"/>
</dbReference>
<dbReference type="CDD" id="cd00431">
    <property type="entry name" value="cysteine_hydrolases"/>
    <property type="match status" value="1"/>
</dbReference>
<dbReference type="InterPro" id="IPR050272">
    <property type="entry name" value="Isochorismatase-like_hydrls"/>
</dbReference>
<keyword evidence="5" id="KW-1185">Reference proteome</keyword>
<dbReference type="PANTHER" id="PTHR43540:SF9">
    <property type="entry name" value="FAMILY HYDROLASE, PUTATIVE (AFU_ORTHOLOGUE AFUA_2G08700)-RELATED"/>
    <property type="match status" value="1"/>
</dbReference>
<dbReference type="InterPro" id="IPR036380">
    <property type="entry name" value="Isochorismatase-like_sf"/>
</dbReference>
<dbReference type="OrthoDB" id="167809at2759"/>
<gene>
    <name evidence="4" type="ORF">BS50DRAFT_217036</name>
</gene>
<dbReference type="InterPro" id="IPR000868">
    <property type="entry name" value="Isochorismatase-like_dom"/>
</dbReference>
<dbReference type="Proteomes" id="UP000240883">
    <property type="component" value="Unassembled WGS sequence"/>
</dbReference>
<comment type="similarity">
    <text evidence="1">Belongs to the isochorismatase family.</text>
</comment>
<feature type="domain" description="Isochorismatase-like" evidence="3">
    <location>
        <begin position="24"/>
        <end position="207"/>
    </location>
</feature>
<dbReference type="PANTHER" id="PTHR43540">
    <property type="entry name" value="PEROXYUREIDOACRYLATE/UREIDOACRYLATE AMIDOHYDROLASE-RELATED"/>
    <property type="match status" value="1"/>
</dbReference>
<sequence>MSKQIPTAHPYAWPYDTSLSPTTTALLIIDMQRDFLSVGGYLSTAGHSPARFQAIIPRLVSLLSTFRSSNFPIYFTREGHAPHMASVTPRELHRSRVAGARIGAQGPLGRLLIRGQRGHDIISELQPLPMEPVVDKAGRGAFAHTELDAQLRARGVRNLVVCGVTADACVSSTVREASDRGYDCLVIEDAVESVSEELKKWSLEAITVEGGLFGVTAKCRDVIEAVESWMREEAGREVVENKYDEDGRESGYMSGGEDTIITQTWN</sequence>